<name>A0ABZ3IU84_9FIRM</name>
<feature type="transmembrane region" description="Helical" evidence="1">
    <location>
        <begin position="188"/>
        <end position="207"/>
    </location>
</feature>
<dbReference type="Proteomes" id="UP000216752">
    <property type="component" value="Chromosome"/>
</dbReference>
<feature type="transmembrane region" description="Helical" evidence="1">
    <location>
        <begin position="20"/>
        <end position="45"/>
    </location>
</feature>
<keyword evidence="1" id="KW-0472">Membrane</keyword>
<evidence type="ECO:0000256" key="1">
    <source>
        <dbReference type="SAM" id="Phobius"/>
    </source>
</evidence>
<dbReference type="PANTHER" id="PTHR36927:SF4">
    <property type="entry name" value="BLR5718 PROTEIN"/>
    <property type="match status" value="1"/>
</dbReference>
<dbReference type="EMBL" id="CP155573">
    <property type="protein sequence ID" value="XFO69227.1"/>
    <property type="molecule type" value="Genomic_DNA"/>
</dbReference>
<evidence type="ECO:0000313" key="4">
    <source>
        <dbReference type="Proteomes" id="UP000216752"/>
    </source>
</evidence>
<keyword evidence="1" id="KW-0812">Transmembrane</keyword>
<feature type="transmembrane region" description="Helical" evidence="1">
    <location>
        <begin position="285"/>
        <end position="310"/>
    </location>
</feature>
<dbReference type="Pfam" id="PF01757">
    <property type="entry name" value="Acyl_transf_3"/>
    <property type="match status" value="1"/>
</dbReference>
<protein>
    <submittedName>
        <fullName evidence="3">Glucans biosynthesis protein C</fullName>
        <ecNumber evidence="3">2.1.-.-</ecNumber>
    </submittedName>
</protein>
<keyword evidence="4" id="KW-1185">Reference proteome</keyword>
<feature type="transmembrane region" description="Helical" evidence="1">
    <location>
        <begin position="330"/>
        <end position="352"/>
    </location>
</feature>
<feature type="transmembrane region" description="Helical" evidence="1">
    <location>
        <begin position="358"/>
        <end position="377"/>
    </location>
</feature>
<keyword evidence="3" id="KW-0808">Transferase</keyword>
<dbReference type="EC" id="2.1.-.-" evidence="3"/>
<dbReference type="RefSeq" id="WP_094603610.1">
    <property type="nucleotide sequence ID" value="NZ_CP155573.1"/>
</dbReference>
<accession>A0ABZ3IU84</accession>
<feature type="domain" description="Acyltransferase 3" evidence="2">
    <location>
        <begin position="15"/>
        <end position="372"/>
    </location>
</feature>
<feature type="transmembrane region" description="Helical" evidence="1">
    <location>
        <begin position="57"/>
        <end position="81"/>
    </location>
</feature>
<dbReference type="PANTHER" id="PTHR36927">
    <property type="entry name" value="BLR4337 PROTEIN"/>
    <property type="match status" value="1"/>
</dbReference>
<feature type="transmembrane region" description="Helical" evidence="1">
    <location>
        <begin position="102"/>
        <end position="125"/>
    </location>
</feature>
<gene>
    <name evidence="3" type="primary">mdoC</name>
    <name evidence="3" type="ORF">SPSIL_054590</name>
</gene>
<feature type="transmembrane region" description="Helical" evidence="1">
    <location>
        <begin position="255"/>
        <end position="273"/>
    </location>
</feature>
<dbReference type="InterPro" id="IPR002656">
    <property type="entry name" value="Acyl_transf_3_dom"/>
</dbReference>
<dbReference type="GO" id="GO:0016740">
    <property type="term" value="F:transferase activity"/>
    <property type="evidence" value="ECO:0007669"/>
    <property type="project" value="UniProtKB-KW"/>
</dbReference>
<dbReference type="InterPro" id="IPR050623">
    <property type="entry name" value="Glucan_succinyl_AcylTrfase"/>
</dbReference>
<organism evidence="3 4">
    <name type="scientific">Sporomusa silvacetica DSM 10669</name>
    <dbReference type="NCBI Taxonomy" id="1123289"/>
    <lineage>
        <taxon>Bacteria</taxon>
        <taxon>Bacillati</taxon>
        <taxon>Bacillota</taxon>
        <taxon>Negativicutes</taxon>
        <taxon>Selenomonadales</taxon>
        <taxon>Sporomusaceae</taxon>
        <taxon>Sporomusa</taxon>
    </lineage>
</organism>
<proteinExistence type="predicted"/>
<evidence type="ECO:0000259" key="2">
    <source>
        <dbReference type="Pfam" id="PF01757"/>
    </source>
</evidence>
<keyword evidence="1" id="KW-1133">Transmembrane helix</keyword>
<sequence length="387" mass="44204">MTSGLMNNIQNKREIYIDNLRLLLIILVVMQHISVTYSGMGSWYYMEGEHSSLPSKIFFLFFNSFNQSYFMGLLFFIAGYFAPGAYDRKGFFKFNKDRFIRLGIPTVFYMLIIHPLIMYTMGVIGLRAKLEFMPYYLNYIVTLNFIGGSGPLWFAFALLIFSMIYAVVRLVVVSNTKSVSRIPIKTSYIMFLIGLIALGAFIIRLIQPMGTSVLNMQFCYFSQYVILFIIGTVAYRNRWFSNLKYRYGVKWLKAVLLLGPILWSVLVVAGGALKLQSTELYNGGLHWQAVAYAFLESFIGVAMSIGLIALFKEKCNKQNNVLKVLSDNSFAVYIFHAPIIITMAIVLRSLILPPIIKFFILCVIAMPVCFGVTNYILKRVPLLNKMI</sequence>
<feature type="transmembrane region" description="Helical" evidence="1">
    <location>
        <begin position="213"/>
        <end position="235"/>
    </location>
</feature>
<feature type="transmembrane region" description="Helical" evidence="1">
    <location>
        <begin position="145"/>
        <end position="168"/>
    </location>
</feature>
<evidence type="ECO:0000313" key="3">
    <source>
        <dbReference type="EMBL" id="XFO69227.1"/>
    </source>
</evidence>
<reference evidence="3" key="1">
    <citation type="submission" date="2024-05" db="EMBL/GenBank/DDBJ databases">
        <title>Isolation and characterization of Sporomusa carbonis sp. nov., a carboxydotrophic hydrogenogen in the genus of Sporomusa isolated from a charcoal burning pile.</title>
        <authorList>
            <person name="Boeer T."/>
            <person name="Rosenbaum F."/>
            <person name="Eysell L."/>
            <person name="Mueller V."/>
            <person name="Daniel R."/>
            <person name="Poehlein A."/>
        </authorList>
    </citation>
    <scope>NUCLEOTIDE SEQUENCE [LARGE SCALE GENOMIC DNA]</scope>
    <source>
        <strain evidence="3">DSM 10669</strain>
    </source>
</reference>